<evidence type="ECO:0000313" key="3">
    <source>
        <dbReference type="EMBL" id="MRG96880.1"/>
    </source>
</evidence>
<name>A0A6N7Q244_9BACT</name>
<keyword evidence="4" id="KW-1185">Reference proteome</keyword>
<feature type="compositionally biased region" description="Gly residues" evidence="1">
    <location>
        <begin position="109"/>
        <end position="131"/>
    </location>
</feature>
<dbReference type="RefSeq" id="WP_153823680.1">
    <property type="nucleotide sequence ID" value="NZ_WJIE01000014.1"/>
</dbReference>
<dbReference type="AlphaFoldDB" id="A0A6N7Q244"/>
<feature type="region of interest" description="Disordered" evidence="1">
    <location>
        <begin position="83"/>
        <end position="141"/>
    </location>
</feature>
<sequence>MMKNARSAFWIFASILPLTAAGYGCSGSTDVRTPTTAEARGTLTQAQSCADLEEMLKADAVAKMNAQIDAIIADIEENGEYWGSPDYGWEDSPGGVVGSTGSGVPSDPGGAGGSGGGSSGSGGSSGGGDGNGAPPDHSETNTQVAGVDEADILKTDGNYIYLLHGQNLEILKSWPVSDLAIDTTTSIEGSPIEMFVTDDQLVIYSQVDGTSLYQQAGVEPRSPYYDYYGGGAMYDGYYNPYYAPLTKITVLGLDGGQTTGVQKEVYFEGNYASSRRVGKHVRTVLSGGHHGPSVSYYPEFPEGDYPESASEWIDAFEDLRFKNALAIYGSTINDWLPYRFEKSGGNVSALPPSCSSYYVPTAGSTAYGLTQVQSFALDNLGAPLVETSIVGGADTVYSSEDGLYLAARGWNDSMWWGGQDMPLVATDTTETFVHKFDLATNPAQPAYVATGSVPGHVKNQFSLDEKDGLLRIATTRNLASQTDWTSSSSVYVLQQNEAQLVQLGAVTDLAPGEQIYSTRFIGNRGYVVTFRQVDPLFVIDLANPAAPKVLAELKIPGFSEYMHPIDDNHLLTIGQDATNDGQVTGLALQVFDVTNPTAPALMHKYTFSGAESGYSEAQYNHKAFNWYGPKNLLAFPFSGWNPNTGEMKSSLELFDVTLDNGIVKRGSVDHSQFFSADPYGYCGGYFGVGVRRGVFIDDYVYAISYGGVTASDVNTPATPVASVALPQPNQPYGYCGGF</sequence>
<organism evidence="3 4">
    <name type="scientific">Polyangium spumosum</name>
    <dbReference type="NCBI Taxonomy" id="889282"/>
    <lineage>
        <taxon>Bacteria</taxon>
        <taxon>Pseudomonadati</taxon>
        <taxon>Myxococcota</taxon>
        <taxon>Polyangia</taxon>
        <taxon>Polyangiales</taxon>
        <taxon>Polyangiaceae</taxon>
        <taxon>Polyangium</taxon>
    </lineage>
</organism>
<dbReference type="Proteomes" id="UP000440224">
    <property type="component" value="Unassembled WGS sequence"/>
</dbReference>
<dbReference type="Pfam" id="PF09826">
    <property type="entry name" value="Beta_propel"/>
    <property type="match status" value="1"/>
</dbReference>
<dbReference type="InterPro" id="IPR019198">
    <property type="entry name" value="Beta_propeller_containing"/>
</dbReference>
<feature type="signal peptide" evidence="2">
    <location>
        <begin position="1"/>
        <end position="20"/>
    </location>
</feature>
<proteinExistence type="predicted"/>
<gene>
    <name evidence="3" type="ORF">GF068_33895</name>
</gene>
<dbReference type="EMBL" id="WJIE01000014">
    <property type="protein sequence ID" value="MRG96880.1"/>
    <property type="molecule type" value="Genomic_DNA"/>
</dbReference>
<reference evidence="3 4" key="1">
    <citation type="submission" date="2019-10" db="EMBL/GenBank/DDBJ databases">
        <title>A soil myxobacterium in the family Polyangiaceae.</title>
        <authorList>
            <person name="Li Y."/>
            <person name="Wang J."/>
        </authorList>
    </citation>
    <scope>NUCLEOTIDE SEQUENCE [LARGE SCALE GENOMIC DNA]</scope>
    <source>
        <strain evidence="3 4">DSM 14734</strain>
    </source>
</reference>
<evidence type="ECO:0008006" key="5">
    <source>
        <dbReference type="Google" id="ProtNLM"/>
    </source>
</evidence>
<dbReference type="PROSITE" id="PS51257">
    <property type="entry name" value="PROKAR_LIPOPROTEIN"/>
    <property type="match status" value="1"/>
</dbReference>
<evidence type="ECO:0000256" key="1">
    <source>
        <dbReference type="SAM" id="MobiDB-lite"/>
    </source>
</evidence>
<feature type="chain" id="PRO_5027084053" description="Beta-propeller domain-containing protein" evidence="2">
    <location>
        <begin position="21"/>
        <end position="738"/>
    </location>
</feature>
<evidence type="ECO:0000256" key="2">
    <source>
        <dbReference type="SAM" id="SignalP"/>
    </source>
</evidence>
<dbReference type="OrthoDB" id="9778998at2"/>
<evidence type="ECO:0000313" key="4">
    <source>
        <dbReference type="Proteomes" id="UP000440224"/>
    </source>
</evidence>
<comment type="caution">
    <text evidence="3">The sequence shown here is derived from an EMBL/GenBank/DDBJ whole genome shotgun (WGS) entry which is preliminary data.</text>
</comment>
<protein>
    <recommendedName>
        <fullName evidence="5">Beta-propeller domain-containing protein</fullName>
    </recommendedName>
</protein>
<accession>A0A6N7Q244</accession>
<keyword evidence="2" id="KW-0732">Signal</keyword>